<name>A0ABT8B0P6_9HYPH</name>
<keyword evidence="2" id="KW-1185">Reference proteome</keyword>
<reference evidence="2" key="1">
    <citation type="journal article" date="2019" name="Int. J. Syst. Evol. Microbiol.">
        <title>The Global Catalogue of Microorganisms (GCM) 10K type strain sequencing project: providing services to taxonomists for standard genome sequencing and annotation.</title>
        <authorList>
            <consortium name="The Broad Institute Genomics Platform"/>
            <consortium name="The Broad Institute Genome Sequencing Center for Infectious Disease"/>
            <person name="Wu L."/>
            <person name="Ma J."/>
        </authorList>
    </citation>
    <scope>NUCLEOTIDE SEQUENCE [LARGE SCALE GENOMIC DNA]</scope>
    <source>
        <strain evidence="2">CECT 7806</strain>
    </source>
</reference>
<evidence type="ECO:0000313" key="2">
    <source>
        <dbReference type="Proteomes" id="UP001244297"/>
    </source>
</evidence>
<gene>
    <name evidence="1" type="ORF">QWZ18_31290</name>
</gene>
<comment type="caution">
    <text evidence="1">The sequence shown here is derived from an EMBL/GenBank/DDBJ whole genome shotgun (WGS) entry which is preliminary data.</text>
</comment>
<proteinExistence type="predicted"/>
<protein>
    <recommendedName>
        <fullName evidence="3">HEAT repeat domain-containing protein</fullName>
    </recommendedName>
</protein>
<dbReference type="EMBL" id="JAUFPT010000140">
    <property type="protein sequence ID" value="MDN3575069.1"/>
    <property type="molecule type" value="Genomic_DNA"/>
</dbReference>
<dbReference type="Proteomes" id="UP001244297">
    <property type="component" value="Unassembled WGS sequence"/>
</dbReference>
<evidence type="ECO:0000313" key="1">
    <source>
        <dbReference type="EMBL" id="MDN3575069.1"/>
    </source>
</evidence>
<accession>A0ABT8B0P6</accession>
<organism evidence="1 2">
    <name type="scientific">Methylobacterium longum</name>
    <dbReference type="NCBI Taxonomy" id="767694"/>
    <lineage>
        <taxon>Bacteria</taxon>
        <taxon>Pseudomonadati</taxon>
        <taxon>Pseudomonadota</taxon>
        <taxon>Alphaproteobacteria</taxon>
        <taxon>Hyphomicrobiales</taxon>
        <taxon>Methylobacteriaceae</taxon>
        <taxon>Methylobacterium</taxon>
    </lineage>
</organism>
<dbReference type="RefSeq" id="WP_238293430.1">
    <property type="nucleotide sequence ID" value="NZ_BPQS01000069.1"/>
</dbReference>
<evidence type="ECO:0008006" key="3">
    <source>
        <dbReference type="Google" id="ProtNLM"/>
    </source>
</evidence>
<sequence length="86" mass="9432">MIPAADTWGPFRSDIDQPERVARLRCLRAVVHLSTGPRGQALADLLLRAEQDDELLPPALSALASLDPLDKRRVWASYAALNRTAA</sequence>